<keyword evidence="2" id="KW-1185">Reference proteome</keyword>
<evidence type="ECO:0008006" key="3">
    <source>
        <dbReference type="Google" id="ProtNLM"/>
    </source>
</evidence>
<evidence type="ECO:0000313" key="1">
    <source>
        <dbReference type="EMBL" id="BDV30026.1"/>
    </source>
</evidence>
<evidence type="ECO:0000313" key="2">
    <source>
        <dbReference type="Proteomes" id="UP001317779"/>
    </source>
</evidence>
<organism evidence="1 2">
    <name type="scientific">Microbacterium terricola</name>
    <dbReference type="NCBI Taxonomy" id="344163"/>
    <lineage>
        <taxon>Bacteria</taxon>
        <taxon>Bacillati</taxon>
        <taxon>Actinomycetota</taxon>
        <taxon>Actinomycetes</taxon>
        <taxon>Micrococcales</taxon>
        <taxon>Microbacteriaceae</taxon>
        <taxon>Microbacterium</taxon>
    </lineage>
</organism>
<dbReference type="Gene3D" id="3.40.50.2000">
    <property type="entry name" value="Glycogen Phosphorylase B"/>
    <property type="match status" value="2"/>
</dbReference>
<dbReference type="PANTHER" id="PTHR46401">
    <property type="entry name" value="GLYCOSYLTRANSFERASE WBBK-RELATED"/>
    <property type="match status" value="1"/>
</dbReference>
<protein>
    <recommendedName>
        <fullName evidence="3">D-inositol 3-phosphate glycosyltransferase</fullName>
    </recommendedName>
</protein>
<dbReference type="Proteomes" id="UP001317779">
    <property type="component" value="Chromosome"/>
</dbReference>
<name>A0ABM8DX05_9MICO</name>
<dbReference type="PANTHER" id="PTHR46401:SF8">
    <property type="entry name" value="BLL6006 PROTEIN"/>
    <property type="match status" value="1"/>
</dbReference>
<reference evidence="1 2" key="1">
    <citation type="submission" date="2022-12" db="EMBL/GenBank/DDBJ databases">
        <title>Microbacterium terricola strain KV-448 chromosome, complete genome.</title>
        <authorList>
            <person name="Oshima T."/>
            <person name="Moriya T."/>
            <person name="Bessho Y."/>
        </authorList>
    </citation>
    <scope>NUCLEOTIDE SEQUENCE [LARGE SCALE GENOMIC DNA]</scope>
    <source>
        <strain evidence="1 2">KV-448</strain>
    </source>
</reference>
<dbReference type="EMBL" id="AP027141">
    <property type="protein sequence ID" value="BDV30026.1"/>
    <property type="molecule type" value="Genomic_DNA"/>
</dbReference>
<dbReference type="RefSeq" id="WP_263796127.1">
    <property type="nucleotide sequence ID" value="NZ_AP027141.1"/>
</dbReference>
<dbReference type="Pfam" id="PF13692">
    <property type="entry name" value="Glyco_trans_1_4"/>
    <property type="match status" value="1"/>
</dbReference>
<proteinExistence type="predicted"/>
<sequence>MTATLRVMLDQLTAPTDADLATASRQLALALIESAPQGCEVEGIIPSAAEEAFAAASLPGLASVHRTALARREMAAALQLGTAAGIGDGMIHSATLLAPLVKHDRLHDNDQTVVTLWDLRPWETPEELPRTSVAWHRAMLKRAVRHADAVVVPTHTIAERLAEIAPLRERIRVVTGAAPADLHVPTDEVGRRRDLGLPDGFVLLAGGTAESDALATGLGAVAASALDIPVVVIDAGEGDEPAIADLAAASGLPERRLHVRGSLEVANRAAVFAGAVAFVAPSRRSSFPWRVLDALTLGVPLIAADSPVHREIVVDGGMLAGGDDASPDGDRDRLAFALMQALESTTAVERLGVLAADRGRVFSWREAAERVWQLHADL</sequence>
<dbReference type="SUPFAM" id="SSF53756">
    <property type="entry name" value="UDP-Glycosyltransferase/glycogen phosphorylase"/>
    <property type="match status" value="1"/>
</dbReference>
<accession>A0ABM8DX05</accession>
<gene>
    <name evidence="1" type="ORF">Microterr_06860</name>
</gene>